<keyword evidence="2" id="KW-1185">Reference proteome</keyword>
<dbReference type="Proteomes" id="UP001157502">
    <property type="component" value="Chromosome 8"/>
</dbReference>
<gene>
    <name evidence="1" type="ORF">DPEC_G00106770</name>
</gene>
<comment type="caution">
    <text evidence="1">The sequence shown here is derived from an EMBL/GenBank/DDBJ whole genome shotgun (WGS) entry which is preliminary data.</text>
</comment>
<protein>
    <submittedName>
        <fullName evidence="1">Uncharacterized protein</fullName>
    </submittedName>
</protein>
<proteinExistence type="predicted"/>
<name>A0ACC2GYZ3_DALPE</name>
<evidence type="ECO:0000313" key="1">
    <source>
        <dbReference type="EMBL" id="KAJ8008620.1"/>
    </source>
</evidence>
<dbReference type="EMBL" id="CM055735">
    <property type="protein sequence ID" value="KAJ8008620.1"/>
    <property type="molecule type" value="Genomic_DNA"/>
</dbReference>
<reference evidence="1" key="1">
    <citation type="submission" date="2021-05" db="EMBL/GenBank/DDBJ databases">
        <authorList>
            <person name="Pan Q."/>
            <person name="Jouanno E."/>
            <person name="Zahm M."/>
            <person name="Klopp C."/>
            <person name="Cabau C."/>
            <person name="Louis A."/>
            <person name="Berthelot C."/>
            <person name="Parey E."/>
            <person name="Roest Crollius H."/>
            <person name="Montfort J."/>
            <person name="Robinson-Rechavi M."/>
            <person name="Bouchez O."/>
            <person name="Lampietro C."/>
            <person name="Lopez Roques C."/>
            <person name="Donnadieu C."/>
            <person name="Postlethwait J."/>
            <person name="Bobe J."/>
            <person name="Dillon D."/>
            <person name="Chandos A."/>
            <person name="von Hippel F."/>
            <person name="Guiguen Y."/>
        </authorList>
    </citation>
    <scope>NUCLEOTIDE SEQUENCE</scope>
    <source>
        <strain evidence="1">YG-Jan2019</strain>
    </source>
</reference>
<organism evidence="1 2">
    <name type="scientific">Dallia pectoralis</name>
    <name type="common">Alaska blackfish</name>
    <dbReference type="NCBI Taxonomy" id="75939"/>
    <lineage>
        <taxon>Eukaryota</taxon>
        <taxon>Metazoa</taxon>
        <taxon>Chordata</taxon>
        <taxon>Craniata</taxon>
        <taxon>Vertebrata</taxon>
        <taxon>Euteleostomi</taxon>
        <taxon>Actinopterygii</taxon>
        <taxon>Neopterygii</taxon>
        <taxon>Teleostei</taxon>
        <taxon>Protacanthopterygii</taxon>
        <taxon>Esociformes</taxon>
        <taxon>Umbridae</taxon>
        <taxon>Dallia</taxon>
    </lineage>
</organism>
<evidence type="ECO:0000313" key="2">
    <source>
        <dbReference type="Proteomes" id="UP001157502"/>
    </source>
</evidence>
<accession>A0ACC2GYZ3</accession>
<sequence length="502" mass="56927">MSFIFTDNYFSKEISTFTQLRIYYLHSGRNKAELERAEAELEKQKAGLEGTVALLEGNVAQLEKQKAGLEGNVAQREKPKAGLEKQKAGLEGNVAQREKQKAGLESFKKKLLGDAGKTSACAEKHSLNCKDDLLNSPGMDTSAAGQKEKLKFASPVPIEKKSGHEEKERNRKEEGCKKKGNPFVGERRAWGSSGGETGGELTRVKTCVSVKKGDEQRKKEQTHKKSETVSEGKSSQSSRKNLKEAIQMAAEAQRVPLKKRLSRFGFWTRRASDRESSESEFAEVMGILLDDKKSKRSTNVKNQKPAVVKPFKRLHQQSDGEQTEPRKKTAREEKREKTEGQREKAEKQDKVVLKEVKEKMRGLQKSGVEEGRRRREGVERKKFCSLKPVKKTPSAPRPPDQTVPEIEEEAEEECGKAARKGGERKKLREKISQGEEDEGQEEDKGREEDEGQEEDERQEQFLDEDMEILGCREELMKNLAQENMEEDDFSLLQVEERDRGVR</sequence>